<reference evidence="3" key="1">
    <citation type="submission" date="2023-06" db="EMBL/GenBank/DDBJ databases">
        <title>Two Chryseobacterium gambrini strains from China.</title>
        <authorList>
            <person name="Zeng J."/>
            <person name="Wu Y."/>
        </authorList>
    </citation>
    <scope>NUCLEOTIDE SEQUENCE</scope>
    <source>
        <strain evidence="3">SQ219</strain>
    </source>
</reference>
<accession>A0AAJ1VMT3</accession>
<feature type="modified residue" description="4-aspartylphosphate" evidence="1">
    <location>
        <position position="37"/>
    </location>
</feature>
<dbReference type="RefSeq" id="WP_290343737.1">
    <property type="nucleotide sequence ID" value="NZ_JAUHGV010000135.1"/>
</dbReference>
<dbReference type="Proteomes" id="UP001225933">
    <property type="component" value="Unassembled WGS sequence"/>
</dbReference>
<comment type="caution">
    <text evidence="3">The sequence shown here is derived from an EMBL/GenBank/DDBJ whole genome shotgun (WGS) entry which is preliminary data.</text>
</comment>
<dbReference type="InterPro" id="IPR052893">
    <property type="entry name" value="TCS_response_regulator"/>
</dbReference>
<feature type="non-terminal residue" evidence="3">
    <location>
        <position position="95"/>
    </location>
</feature>
<protein>
    <submittedName>
        <fullName evidence="3">Response regulator</fullName>
    </submittedName>
</protein>
<dbReference type="EMBL" id="JAUHGV010000135">
    <property type="protein sequence ID" value="MDN4015201.1"/>
    <property type="molecule type" value="Genomic_DNA"/>
</dbReference>
<feature type="non-terminal residue" evidence="3">
    <location>
        <position position="1"/>
    </location>
</feature>
<dbReference type="PROSITE" id="PS50110">
    <property type="entry name" value="RESPONSE_REGULATORY"/>
    <property type="match status" value="1"/>
</dbReference>
<evidence type="ECO:0000256" key="1">
    <source>
        <dbReference type="PROSITE-ProRule" id="PRU00169"/>
    </source>
</evidence>
<dbReference type="PANTHER" id="PTHR44520">
    <property type="entry name" value="RESPONSE REGULATOR RCP1-RELATED"/>
    <property type="match status" value="1"/>
</dbReference>
<dbReference type="SUPFAM" id="SSF52172">
    <property type="entry name" value="CheY-like"/>
    <property type="match status" value="1"/>
</dbReference>
<dbReference type="InterPro" id="IPR001789">
    <property type="entry name" value="Sig_transdc_resp-reg_receiver"/>
</dbReference>
<evidence type="ECO:0000313" key="4">
    <source>
        <dbReference type="Proteomes" id="UP001225933"/>
    </source>
</evidence>
<dbReference type="InterPro" id="IPR011006">
    <property type="entry name" value="CheY-like_superfamily"/>
</dbReference>
<dbReference type="GO" id="GO:0000160">
    <property type="term" value="P:phosphorelay signal transduction system"/>
    <property type="evidence" value="ECO:0007669"/>
    <property type="project" value="InterPro"/>
</dbReference>
<dbReference type="Pfam" id="PF00072">
    <property type="entry name" value="Response_reg"/>
    <property type="match status" value="1"/>
</dbReference>
<sequence length="95" mass="10272">ETTESVHVVDDGASALDFLHQRGEYADAPRPDLILLDLHLSDPDGVAVLTELDDRPELRQIPVLVVTASAVAEDVVQAYELHANAYVQKPSDPAS</sequence>
<feature type="domain" description="Response regulatory" evidence="2">
    <location>
        <begin position="1"/>
        <end position="95"/>
    </location>
</feature>
<dbReference type="AlphaFoldDB" id="A0AAJ1VMT3"/>
<keyword evidence="1" id="KW-0597">Phosphoprotein</keyword>
<name>A0AAJ1VMT3_9FLAO</name>
<dbReference type="PANTHER" id="PTHR44520:SF2">
    <property type="entry name" value="RESPONSE REGULATOR RCP1"/>
    <property type="match status" value="1"/>
</dbReference>
<evidence type="ECO:0000259" key="2">
    <source>
        <dbReference type="PROSITE" id="PS50110"/>
    </source>
</evidence>
<gene>
    <name evidence="3" type="ORF">QX233_22395</name>
</gene>
<organism evidence="3 4">
    <name type="scientific">Chryseobacterium gambrini</name>
    <dbReference type="NCBI Taxonomy" id="373672"/>
    <lineage>
        <taxon>Bacteria</taxon>
        <taxon>Pseudomonadati</taxon>
        <taxon>Bacteroidota</taxon>
        <taxon>Flavobacteriia</taxon>
        <taxon>Flavobacteriales</taxon>
        <taxon>Weeksellaceae</taxon>
        <taxon>Chryseobacterium group</taxon>
        <taxon>Chryseobacterium</taxon>
    </lineage>
</organism>
<proteinExistence type="predicted"/>
<dbReference type="Gene3D" id="3.40.50.2300">
    <property type="match status" value="1"/>
</dbReference>
<evidence type="ECO:0000313" key="3">
    <source>
        <dbReference type="EMBL" id="MDN4015201.1"/>
    </source>
</evidence>